<dbReference type="Pfam" id="PF21623">
    <property type="entry name" value="HK_sensor_dom_bact"/>
    <property type="match status" value="1"/>
</dbReference>
<dbReference type="InterPro" id="IPR003661">
    <property type="entry name" value="HisK_dim/P_dom"/>
</dbReference>
<evidence type="ECO:0000313" key="14">
    <source>
        <dbReference type="Proteomes" id="UP000428260"/>
    </source>
</evidence>
<dbReference type="InterPro" id="IPR004358">
    <property type="entry name" value="Sig_transdc_His_kin-like_C"/>
</dbReference>
<keyword evidence="4" id="KW-1003">Cell membrane</keyword>
<dbReference type="InterPro" id="IPR005467">
    <property type="entry name" value="His_kinase_dom"/>
</dbReference>
<feature type="transmembrane region" description="Helical" evidence="11">
    <location>
        <begin position="15"/>
        <end position="38"/>
    </location>
</feature>
<evidence type="ECO:0000313" key="13">
    <source>
        <dbReference type="EMBL" id="QGY46853.1"/>
    </source>
</evidence>
<keyword evidence="6" id="KW-0808">Transferase</keyword>
<keyword evidence="5" id="KW-0597">Phosphoprotein</keyword>
<dbReference type="Pfam" id="PF00512">
    <property type="entry name" value="HisKA"/>
    <property type="match status" value="1"/>
</dbReference>
<evidence type="ECO:0000256" key="4">
    <source>
        <dbReference type="ARBA" id="ARBA00022475"/>
    </source>
</evidence>
<name>A0A6I6K5G0_9BACT</name>
<proteinExistence type="predicted"/>
<evidence type="ECO:0000256" key="9">
    <source>
        <dbReference type="ARBA" id="ARBA00022989"/>
    </source>
</evidence>
<comment type="subcellular location">
    <subcellularLocation>
        <location evidence="2">Cell membrane</location>
        <topology evidence="2">Multi-pass membrane protein</topology>
    </subcellularLocation>
</comment>
<evidence type="ECO:0000256" key="6">
    <source>
        <dbReference type="ARBA" id="ARBA00022679"/>
    </source>
</evidence>
<dbReference type="PRINTS" id="PR00344">
    <property type="entry name" value="BCTRLSENSOR"/>
</dbReference>
<dbReference type="SUPFAM" id="SSF47384">
    <property type="entry name" value="Homodimeric domain of signal transducing histidine kinase"/>
    <property type="match status" value="1"/>
</dbReference>
<dbReference type="GO" id="GO:0000155">
    <property type="term" value="F:phosphorelay sensor kinase activity"/>
    <property type="evidence" value="ECO:0007669"/>
    <property type="project" value="InterPro"/>
</dbReference>
<dbReference type="SMART" id="SM00388">
    <property type="entry name" value="HisKA"/>
    <property type="match status" value="1"/>
</dbReference>
<organism evidence="13 14">
    <name type="scientific">Maribellus comscasis</name>
    <dbReference type="NCBI Taxonomy" id="2681766"/>
    <lineage>
        <taxon>Bacteria</taxon>
        <taxon>Pseudomonadati</taxon>
        <taxon>Bacteroidota</taxon>
        <taxon>Bacteroidia</taxon>
        <taxon>Marinilabiliales</taxon>
        <taxon>Prolixibacteraceae</taxon>
        <taxon>Maribellus</taxon>
    </lineage>
</organism>
<dbReference type="AlphaFoldDB" id="A0A6I6K5G0"/>
<dbReference type="SUPFAM" id="SSF103190">
    <property type="entry name" value="Sensory domain-like"/>
    <property type="match status" value="2"/>
</dbReference>
<gene>
    <name evidence="13" type="ORF">GM418_25295</name>
</gene>
<dbReference type="RefSeq" id="WP_158870157.1">
    <property type="nucleotide sequence ID" value="NZ_CP046401.1"/>
</dbReference>
<evidence type="ECO:0000256" key="1">
    <source>
        <dbReference type="ARBA" id="ARBA00000085"/>
    </source>
</evidence>
<dbReference type="Pfam" id="PF02518">
    <property type="entry name" value="HATPase_c"/>
    <property type="match status" value="1"/>
</dbReference>
<feature type="transmembrane region" description="Helical" evidence="11">
    <location>
        <begin position="328"/>
        <end position="347"/>
    </location>
</feature>
<evidence type="ECO:0000256" key="11">
    <source>
        <dbReference type="SAM" id="Phobius"/>
    </source>
</evidence>
<dbReference type="SMART" id="SM00387">
    <property type="entry name" value="HATPase_c"/>
    <property type="match status" value="1"/>
</dbReference>
<evidence type="ECO:0000259" key="12">
    <source>
        <dbReference type="PROSITE" id="PS50109"/>
    </source>
</evidence>
<evidence type="ECO:0000256" key="5">
    <source>
        <dbReference type="ARBA" id="ARBA00022553"/>
    </source>
</evidence>
<dbReference type="EMBL" id="CP046401">
    <property type="protein sequence ID" value="QGY46853.1"/>
    <property type="molecule type" value="Genomic_DNA"/>
</dbReference>
<evidence type="ECO:0000256" key="8">
    <source>
        <dbReference type="ARBA" id="ARBA00022777"/>
    </source>
</evidence>
<dbReference type="InterPro" id="IPR003594">
    <property type="entry name" value="HATPase_dom"/>
</dbReference>
<dbReference type="FunFam" id="3.30.565.10:FF:000006">
    <property type="entry name" value="Sensor histidine kinase WalK"/>
    <property type="match status" value="1"/>
</dbReference>
<keyword evidence="10" id="KW-0902">Two-component regulatory system</keyword>
<dbReference type="Gene3D" id="3.30.565.10">
    <property type="entry name" value="Histidine kinase-like ATPase, C-terminal domain"/>
    <property type="match status" value="1"/>
</dbReference>
<dbReference type="PANTHER" id="PTHR43711">
    <property type="entry name" value="TWO-COMPONENT HISTIDINE KINASE"/>
    <property type="match status" value="1"/>
</dbReference>
<protein>
    <recommendedName>
        <fullName evidence="3">histidine kinase</fullName>
        <ecNumber evidence="3">2.7.13.3</ecNumber>
    </recommendedName>
</protein>
<evidence type="ECO:0000256" key="2">
    <source>
        <dbReference type="ARBA" id="ARBA00004651"/>
    </source>
</evidence>
<dbReference type="Gene3D" id="3.30.450.20">
    <property type="entry name" value="PAS domain"/>
    <property type="match status" value="2"/>
</dbReference>
<dbReference type="KEGG" id="mcos:GM418_25295"/>
<dbReference type="InterPro" id="IPR050736">
    <property type="entry name" value="Sensor_HK_Regulatory"/>
</dbReference>
<dbReference type="Proteomes" id="UP000428260">
    <property type="component" value="Chromosome"/>
</dbReference>
<evidence type="ECO:0000256" key="10">
    <source>
        <dbReference type="ARBA" id="ARBA00023012"/>
    </source>
</evidence>
<dbReference type="InterPro" id="IPR029151">
    <property type="entry name" value="Sensor-like_sf"/>
</dbReference>
<dbReference type="PANTHER" id="PTHR43711:SF1">
    <property type="entry name" value="HISTIDINE KINASE 1"/>
    <property type="match status" value="1"/>
</dbReference>
<keyword evidence="7 11" id="KW-0812">Transmembrane</keyword>
<evidence type="ECO:0000256" key="3">
    <source>
        <dbReference type="ARBA" id="ARBA00012438"/>
    </source>
</evidence>
<accession>A0A6I6K5G0</accession>
<dbReference type="InterPro" id="IPR036097">
    <property type="entry name" value="HisK_dim/P_sf"/>
</dbReference>
<dbReference type="SUPFAM" id="SSF55874">
    <property type="entry name" value="ATPase domain of HSP90 chaperone/DNA topoisomerase II/histidine kinase"/>
    <property type="match status" value="1"/>
</dbReference>
<dbReference type="CDD" id="cd00082">
    <property type="entry name" value="HisKA"/>
    <property type="match status" value="1"/>
</dbReference>
<dbReference type="InterPro" id="IPR036890">
    <property type="entry name" value="HATPase_C_sf"/>
</dbReference>
<dbReference type="EC" id="2.7.13.3" evidence="3"/>
<dbReference type="GO" id="GO:0005886">
    <property type="term" value="C:plasma membrane"/>
    <property type="evidence" value="ECO:0007669"/>
    <property type="project" value="UniProtKB-SubCell"/>
</dbReference>
<evidence type="ECO:0000256" key="7">
    <source>
        <dbReference type="ARBA" id="ARBA00022692"/>
    </source>
</evidence>
<feature type="domain" description="Histidine kinase" evidence="12">
    <location>
        <begin position="380"/>
        <end position="600"/>
    </location>
</feature>
<keyword evidence="9 11" id="KW-1133">Transmembrane helix</keyword>
<keyword evidence="11" id="KW-0472">Membrane</keyword>
<dbReference type="InterPro" id="IPR048760">
    <property type="entry name" value="VP0354-like_sensor_dom"/>
</dbReference>
<dbReference type="Gene3D" id="1.10.287.130">
    <property type="match status" value="1"/>
</dbReference>
<reference evidence="13 14" key="1">
    <citation type="submission" date="2019-11" db="EMBL/GenBank/DDBJ databases">
        <authorList>
            <person name="Zheng R.K."/>
            <person name="Sun C.M."/>
        </authorList>
    </citation>
    <scope>NUCLEOTIDE SEQUENCE [LARGE SCALE GENOMIC DNA]</scope>
    <source>
        <strain evidence="13 14">WC007</strain>
    </source>
</reference>
<keyword evidence="14" id="KW-1185">Reference proteome</keyword>
<dbReference type="PROSITE" id="PS50109">
    <property type="entry name" value="HIS_KIN"/>
    <property type="match status" value="1"/>
</dbReference>
<comment type="catalytic activity">
    <reaction evidence="1">
        <text>ATP + protein L-histidine = ADP + protein N-phospho-L-histidine.</text>
        <dbReference type="EC" id="2.7.13.3"/>
    </reaction>
</comment>
<sequence length="601" mass="68962">MNNNLTHRINQKKTVALFFVFVFGYLIILIFLIGALYFSTEKRIKNEIKAEERYTCLKTSDITNEIVRQIKSDVLFLTRQTKLFSEQSRYEFEKHLVETYYEFALSKETYNQIRYIDVSGKEKVRINYTEGKAEIVDKGKLQDKSKRYYFQEIKSLPQDSVFFSPMDLNVEKDTIEVPFKPMIRIGSPVFNRQKELTGMVVVNFFGDIIIDKLISEDESNNGELLFLNKNGYYFIGLEKDVEWGFMFDEKKDKTFFYDFPEESKMVYEGREGTFSTAKGMFTFATVNPLSKGFTDKDKGGRNFLLWKLISFVSAKDLNLIILEEVKSWWLVFVFMSLIFITLFWFLSRNINLKIEARRQLVERNRELSYANATKDKFFSIIAHDLKSPFAGLLGLSEVLAENAANLSEEKLNSVTRSVYTTAKNIFVLLENLLQWARLQTDKLAVSLEEVNMNEMLFETVDLLQKTASQKQITLTNEIPDGLKIYVDDEMIKTVFRNIISNAVKFTSAGGEIKLSASAKPGDKLVEVKIQDNGIGMDNEQLKNLFRIGKVKSKPGTANEKGTGLGLILCKEFVDLNNGKLAVESEPGKGTLFSVFLPAAPR</sequence>
<keyword evidence="8" id="KW-0418">Kinase</keyword>